<keyword evidence="3" id="KW-1185">Reference proteome</keyword>
<gene>
    <name evidence="2" type="ORF">HHK36_008150</name>
</gene>
<proteinExistence type="predicted"/>
<organism evidence="2 3">
    <name type="scientific">Tetracentron sinense</name>
    <name type="common">Spur-leaf</name>
    <dbReference type="NCBI Taxonomy" id="13715"/>
    <lineage>
        <taxon>Eukaryota</taxon>
        <taxon>Viridiplantae</taxon>
        <taxon>Streptophyta</taxon>
        <taxon>Embryophyta</taxon>
        <taxon>Tracheophyta</taxon>
        <taxon>Spermatophyta</taxon>
        <taxon>Magnoliopsida</taxon>
        <taxon>Trochodendrales</taxon>
        <taxon>Trochodendraceae</taxon>
        <taxon>Tetracentron</taxon>
    </lineage>
</organism>
<name>A0A834ZF20_TETSI</name>
<evidence type="ECO:0000313" key="2">
    <source>
        <dbReference type="EMBL" id="KAF8406070.1"/>
    </source>
</evidence>
<evidence type="ECO:0000313" key="3">
    <source>
        <dbReference type="Proteomes" id="UP000655225"/>
    </source>
</evidence>
<evidence type="ECO:0000256" key="1">
    <source>
        <dbReference type="SAM" id="MobiDB-lite"/>
    </source>
</evidence>
<protein>
    <submittedName>
        <fullName evidence="2">Uncharacterized protein</fullName>
    </submittedName>
</protein>
<reference evidence="2 3" key="1">
    <citation type="submission" date="2020-04" db="EMBL/GenBank/DDBJ databases">
        <title>Plant Genome Project.</title>
        <authorList>
            <person name="Zhang R.-G."/>
        </authorList>
    </citation>
    <scope>NUCLEOTIDE SEQUENCE [LARGE SCALE GENOMIC DNA]</scope>
    <source>
        <strain evidence="2">YNK0</strain>
        <tissue evidence="2">Leaf</tissue>
    </source>
</reference>
<dbReference type="AlphaFoldDB" id="A0A834ZF20"/>
<feature type="region of interest" description="Disordered" evidence="1">
    <location>
        <begin position="123"/>
        <end position="144"/>
    </location>
</feature>
<dbReference type="Proteomes" id="UP000655225">
    <property type="component" value="Unassembled WGS sequence"/>
</dbReference>
<dbReference type="EMBL" id="JABCRI010000005">
    <property type="protein sequence ID" value="KAF8406070.1"/>
    <property type="molecule type" value="Genomic_DNA"/>
</dbReference>
<accession>A0A834ZF20</accession>
<sequence>MGIVVGDDQATRSMSKAGLDFGDEFDCANVEQFPIMNEEFGIDDIAEGTEASTEQSKAMSMDKIAEAMHTDVEVPYASDLYAKVMKIEGFEFDFFDDAFGILNDDDKLSRTFLARNERGRRKMPMTKAAGLEPRNDDLDLADFS</sequence>
<comment type="caution">
    <text evidence="2">The sequence shown here is derived from an EMBL/GenBank/DDBJ whole genome shotgun (WGS) entry which is preliminary data.</text>
</comment>